<dbReference type="InterPro" id="IPR036049">
    <property type="entry name" value="Ribosomal_uL29_sf"/>
</dbReference>
<gene>
    <name evidence="5 7" type="primary">rpmC</name>
    <name evidence="7" type="ORF">IAD46_05690</name>
</gene>
<dbReference type="GO" id="GO:0022625">
    <property type="term" value="C:cytosolic large ribosomal subunit"/>
    <property type="evidence" value="ECO:0007669"/>
    <property type="project" value="TreeGrafter"/>
</dbReference>
<evidence type="ECO:0000313" key="7">
    <source>
        <dbReference type="EMBL" id="HIT50503.1"/>
    </source>
</evidence>
<dbReference type="EMBL" id="DVLF01000178">
    <property type="protein sequence ID" value="HIT50503.1"/>
    <property type="molecule type" value="Genomic_DNA"/>
</dbReference>
<dbReference type="InterPro" id="IPR018254">
    <property type="entry name" value="Ribosomal_uL29_CS"/>
</dbReference>
<dbReference type="Proteomes" id="UP000886758">
    <property type="component" value="Unassembled WGS sequence"/>
</dbReference>
<protein>
    <recommendedName>
        <fullName evidence="4 5">Large ribosomal subunit protein uL29</fullName>
    </recommendedName>
</protein>
<reference evidence="7" key="1">
    <citation type="submission" date="2020-10" db="EMBL/GenBank/DDBJ databases">
        <authorList>
            <person name="Gilroy R."/>
        </authorList>
    </citation>
    <scope>NUCLEOTIDE SEQUENCE</scope>
    <source>
        <strain evidence="7">ChiW17-6978</strain>
    </source>
</reference>
<dbReference type="NCBIfam" id="TIGR00012">
    <property type="entry name" value="L29"/>
    <property type="match status" value="1"/>
</dbReference>
<keyword evidence="2 5" id="KW-0689">Ribosomal protein</keyword>
<sequence>MKAQDIRKLNSKQINAKIAELKEELFNLKFQAALGNLEKPARMNEIKRDIARMKTILTEGSYAVEETKPAKKSSRKKSAASDGAE</sequence>
<dbReference type="InterPro" id="IPR001854">
    <property type="entry name" value="Ribosomal_uL29"/>
</dbReference>
<reference evidence="7" key="2">
    <citation type="journal article" date="2021" name="PeerJ">
        <title>Extensive microbial diversity within the chicken gut microbiome revealed by metagenomics and culture.</title>
        <authorList>
            <person name="Gilroy R."/>
            <person name="Ravi A."/>
            <person name="Getino M."/>
            <person name="Pursley I."/>
            <person name="Horton D.L."/>
            <person name="Alikhan N.F."/>
            <person name="Baker D."/>
            <person name="Gharbi K."/>
            <person name="Hall N."/>
            <person name="Watson M."/>
            <person name="Adriaenssens E.M."/>
            <person name="Foster-Nyarko E."/>
            <person name="Jarju S."/>
            <person name="Secka A."/>
            <person name="Antonio M."/>
            <person name="Oren A."/>
            <person name="Chaudhuri R.R."/>
            <person name="La Ragione R."/>
            <person name="Hildebrand F."/>
            <person name="Pallen M.J."/>
        </authorList>
    </citation>
    <scope>NUCLEOTIDE SEQUENCE</scope>
    <source>
        <strain evidence="7">ChiW17-6978</strain>
    </source>
</reference>
<name>A0A9D1GS70_9MOLU</name>
<dbReference type="PANTHER" id="PTHR10916">
    <property type="entry name" value="60S RIBOSOMAL PROTEIN L35/50S RIBOSOMAL PROTEIN L29"/>
    <property type="match status" value="1"/>
</dbReference>
<evidence type="ECO:0000313" key="8">
    <source>
        <dbReference type="Proteomes" id="UP000886758"/>
    </source>
</evidence>
<dbReference type="SUPFAM" id="SSF46561">
    <property type="entry name" value="Ribosomal protein L29 (L29p)"/>
    <property type="match status" value="1"/>
</dbReference>
<dbReference type="HAMAP" id="MF_00374">
    <property type="entry name" value="Ribosomal_uL29"/>
    <property type="match status" value="1"/>
</dbReference>
<dbReference type="GO" id="GO:0003735">
    <property type="term" value="F:structural constituent of ribosome"/>
    <property type="evidence" value="ECO:0007669"/>
    <property type="project" value="InterPro"/>
</dbReference>
<dbReference type="PROSITE" id="PS00579">
    <property type="entry name" value="RIBOSOMAL_L29"/>
    <property type="match status" value="1"/>
</dbReference>
<organism evidence="7 8">
    <name type="scientific">Candidatus Pelethenecus faecipullorum</name>
    <dbReference type="NCBI Taxonomy" id="2840900"/>
    <lineage>
        <taxon>Bacteria</taxon>
        <taxon>Bacillati</taxon>
        <taxon>Mycoplasmatota</taxon>
        <taxon>Mollicutes</taxon>
        <taxon>Candidatus Pelethenecus</taxon>
    </lineage>
</organism>
<feature type="region of interest" description="Disordered" evidence="6">
    <location>
        <begin position="64"/>
        <end position="85"/>
    </location>
</feature>
<proteinExistence type="inferred from homology"/>
<dbReference type="GO" id="GO:0006412">
    <property type="term" value="P:translation"/>
    <property type="evidence" value="ECO:0007669"/>
    <property type="project" value="UniProtKB-UniRule"/>
</dbReference>
<dbReference type="Gene3D" id="1.10.287.310">
    <property type="match status" value="1"/>
</dbReference>
<evidence type="ECO:0000256" key="2">
    <source>
        <dbReference type="ARBA" id="ARBA00022980"/>
    </source>
</evidence>
<keyword evidence="3 5" id="KW-0687">Ribonucleoprotein</keyword>
<evidence type="ECO:0000256" key="6">
    <source>
        <dbReference type="SAM" id="MobiDB-lite"/>
    </source>
</evidence>
<evidence type="ECO:0000256" key="5">
    <source>
        <dbReference type="HAMAP-Rule" id="MF_00374"/>
    </source>
</evidence>
<evidence type="ECO:0000256" key="3">
    <source>
        <dbReference type="ARBA" id="ARBA00023274"/>
    </source>
</evidence>
<dbReference type="Pfam" id="PF00831">
    <property type="entry name" value="Ribosomal_L29"/>
    <property type="match status" value="1"/>
</dbReference>
<accession>A0A9D1GS70</accession>
<comment type="caution">
    <text evidence="7">The sequence shown here is derived from an EMBL/GenBank/DDBJ whole genome shotgun (WGS) entry which is preliminary data.</text>
</comment>
<dbReference type="FunFam" id="1.10.287.310:FF:000001">
    <property type="entry name" value="50S ribosomal protein L29"/>
    <property type="match status" value="1"/>
</dbReference>
<dbReference type="CDD" id="cd00427">
    <property type="entry name" value="Ribosomal_L29_HIP"/>
    <property type="match status" value="1"/>
</dbReference>
<dbReference type="PANTHER" id="PTHR10916:SF0">
    <property type="entry name" value="LARGE RIBOSOMAL SUBUNIT PROTEIN UL29C"/>
    <property type="match status" value="1"/>
</dbReference>
<comment type="similarity">
    <text evidence="1 5">Belongs to the universal ribosomal protein uL29 family.</text>
</comment>
<dbReference type="InterPro" id="IPR050063">
    <property type="entry name" value="Ribosomal_protein_uL29"/>
</dbReference>
<evidence type="ECO:0000256" key="1">
    <source>
        <dbReference type="ARBA" id="ARBA00009254"/>
    </source>
</evidence>
<dbReference type="AlphaFoldDB" id="A0A9D1GS70"/>
<evidence type="ECO:0000256" key="4">
    <source>
        <dbReference type="ARBA" id="ARBA00035204"/>
    </source>
</evidence>